<dbReference type="InterPro" id="IPR002347">
    <property type="entry name" value="SDR_fam"/>
</dbReference>
<reference evidence="3 4" key="1">
    <citation type="submission" date="2020-10" db="EMBL/GenBank/DDBJ databases">
        <title>Identification of Nocardia species via Next-generation sequencing and recognition of intraspecies genetic diversity.</title>
        <authorList>
            <person name="Li P."/>
            <person name="Li P."/>
            <person name="Lu B."/>
        </authorList>
    </citation>
    <scope>NUCLEOTIDE SEQUENCE [LARGE SCALE GENOMIC DNA]</scope>
    <source>
        <strain evidence="3 4">N-11</strain>
    </source>
</reference>
<dbReference type="SUPFAM" id="SSF51735">
    <property type="entry name" value="NAD(P)-binding Rossmann-fold domains"/>
    <property type="match status" value="1"/>
</dbReference>
<dbReference type="PANTHER" id="PTHR43639">
    <property type="entry name" value="OXIDOREDUCTASE, SHORT-CHAIN DEHYDROGENASE/REDUCTASE FAMILY (AFU_ORTHOLOGUE AFUA_5G02870)"/>
    <property type="match status" value="1"/>
</dbReference>
<protein>
    <submittedName>
        <fullName evidence="3">SDR family oxidoreductase</fullName>
    </submittedName>
</protein>
<sequence>MSKPVDGVRADEPLSGKTALVTAAYTGIGRSIAKTLAAQGVQVVIQHPHFPEPAAEVVKEITEAGGKALALAADIADRTEYEELVQVLLEECGGWHLLVNTAAVPESEPFPKLSSEGFDSGFAAPVKGVFHGLQLALAHLADEGRVINVCDPADPGSAVHDTTRGAVEQLGQAVAPDFVPRRITVNTVSYGAGTTDNAELEVALAAISPAEPAAVVAYLASDAASTVNAQVIRLDGTGKPPR</sequence>
<accession>A0ABS0C2V0</accession>
<dbReference type="RefSeq" id="WP_195031323.1">
    <property type="nucleotide sequence ID" value="NZ_JADLRE010000001.1"/>
</dbReference>
<gene>
    <name evidence="3" type="ORF">IU470_02405</name>
</gene>
<dbReference type="EMBL" id="JADLRE010000001">
    <property type="protein sequence ID" value="MBF6223976.1"/>
    <property type="molecule type" value="Genomic_DNA"/>
</dbReference>
<dbReference type="Proteomes" id="UP000807309">
    <property type="component" value="Unassembled WGS sequence"/>
</dbReference>
<evidence type="ECO:0000313" key="3">
    <source>
        <dbReference type="EMBL" id="MBF6223976.1"/>
    </source>
</evidence>
<comment type="similarity">
    <text evidence="1">Belongs to the short-chain dehydrogenases/reductases (SDR) family.</text>
</comment>
<dbReference type="PRINTS" id="PR00081">
    <property type="entry name" value="GDHRDH"/>
</dbReference>
<organism evidence="3 4">
    <name type="scientific">Nocardia abscessus</name>
    <dbReference type="NCBI Taxonomy" id="120957"/>
    <lineage>
        <taxon>Bacteria</taxon>
        <taxon>Bacillati</taxon>
        <taxon>Actinomycetota</taxon>
        <taxon>Actinomycetes</taxon>
        <taxon>Mycobacteriales</taxon>
        <taxon>Nocardiaceae</taxon>
        <taxon>Nocardia</taxon>
    </lineage>
</organism>
<evidence type="ECO:0000256" key="1">
    <source>
        <dbReference type="ARBA" id="ARBA00006484"/>
    </source>
</evidence>
<evidence type="ECO:0000256" key="2">
    <source>
        <dbReference type="ARBA" id="ARBA00023002"/>
    </source>
</evidence>
<keyword evidence="4" id="KW-1185">Reference proteome</keyword>
<evidence type="ECO:0000313" key="4">
    <source>
        <dbReference type="Proteomes" id="UP000807309"/>
    </source>
</evidence>
<keyword evidence="2" id="KW-0560">Oxidoreductase</keyword>
<proteinExistence type="inferred from homology"/>
<dbReference type="InterPro" id="IPR036291">
    <property type="entry name" value="NAD(P)-bd_dom_sf"/>
</dbReference>
<dbReference type="Pfam" id="PF00106">
    <property type="entry name" value="adh_short"/>
    <property type="match status" value="1"/>
</dbReference>
<comment type="caution">
    <text evidence="3">The sequence shown here is derived from an EMBL/GenBank/DDBJ whole genome shotgun (WGS) entry which is preliminary data.</text>
</comment>
<dbReference type="Gene3D" id="3.40.50.720">
    <property type="entry name" value="NAD(P)-binding Rossmann-like Domain"/>
    <property type="match status" value="1"/>
</dbReference>
<dbReference type="PANTHER" id="PTHR43639:SF1">
    <property type="entry name" value="SHORT-CHAIN DEHYDROGENASE_REDUCTASE FAMILY PROTEIN"/>
    <property type="match status" value="1"/>
</dbReference>
<name>A0ABS0C2V0_9NOCA</name>